<evidence type="ECO:0000313" key="3">
    <source>
        <dbReference type="EMBL" id="TFK52983.1"/>
    </source>
</evidence>
<reference evidence="3 4" key="1">
    <citation type="journal article" date="2019" name="Nat. Ecol. Evol.">
        <title>Megaphylogeny resolves global patterns of mushroom evolution.</title>
        <authorList>
            <person name="Varga T."/>
            <person name="Krizsan K."/>
            <person name="Foldi C."/>
            <person name="Dima B."/>
            <person name="Sanchez-Garcia M."/>
            <person name="Sanchez-Ramirez S."/>
            <person name="Szollosi G.J."/>
            <person name="Szarkandi J.G."/>
            <person name="Papp V."/>
            <person name="Albert L."/>
            <person name="Andreopoulos W."/>
            <person name="Angelini C."/>
            <person name="Antonin V."/>
            <person name="Barry K.W."/>
            <person name="Bougher N.L."/>
            <person name="Buchanan P."/>
            <person name="Buyck B."/>
            <person name="Bense V."/>
            <person name="Catcheside P."/>
            <person name="Chovatia M."/>
            <person name="Cooper J."/>
            <person name="Damon W."/>
            <person name="Desjardin D."/>
            <person name="Finy P."/>
            <person name="Geml J."/>
            <person name="Haridas S."/>
            <person name="Hughes K."/>
            <person name="Justo A."/>
            <person name="Karasinski D."/>
            <person name="Kautmanova I."/>
            <person name="Kiss B."/>
            <person name="Kocsube S."/>
            <person name="Kotiranta H."/>
            <person name="LaButti K.M."/>
            <person name="Lechner B.E."/>
            <person name="Liimatainen K."/>
            <person name="Lipzen A."/>
            <person name="Lukacs Z."/>
            <person name="Mihaltcheva S."/>
            <person name="Morgado L.N."/>
            <person name="Niskanen T."/>
            <person name="Noordeloos M.E."/>
            <person name="Ohm R.A."/>
            <person name="Ortiz-Santana B."/>
            <person name="Ovrebo C."/>
            <person name="Racz N."/>
            <person name="Riley R."/>
            <person name="Savchenko A."/>
            <person name="Shiryaev A."/>
            <person name="Soop K."/>
            <person name="Spirin V."/>
            <person name="Szebenyi C."/>
            <person name="Tomsovsky M."/>
            <person name="Tulloss R.E."/>
            <person name="Uehling J."/>
            <person name="Grigoriev I.V."/>
            <person name="Vagvolgyi C."/>
            <person name="Papp T."/>
            <person name="Martin F.M."/>
            <person name="Miettinen O."/>
            <person name="Hibbett D.S."/>
            <person name="Nagy L.G."/>
        </authorList>
    </citation>
    <scope>NUCLEOTIDE SEQUENCE [LARGE SCALE GENOMIC DNA]</scope>
    <source>
        <strain evidence="3 4">OMC1185</strain>
    </source>
</reference>
<sequence>MSSNEAISGVEAANIPLVSTNVVSYVFSNPFHESSVGVTQAPTEELRKSGLKHHVPPAKPIFIHPHTGAHISWQRLKQDVHRFADGFRNKVGLRPDPLQAHNRYTVSSPVLLHLPNCLPYVPIMLGAAAAGLSVTMCNPFYTPGELLHVMTTAKPAAIITTPAGLPILKEAARQLDDKDQARLYKEGGRVFVVDVTHDDYGLYNGLPKTITPNVGRDGWVTADYKWLLGEHVFQIDEWSPEEAEKRVCFILWSSGTSGRSKGVVLSHRAMVASVLSQRYSTPWMGPDEVEIAFVPFFHVLGLACVALLAPAIGVSIVVLPRFDLEVFLRLIEAHRATSIHMAPPVAVALAKTRLLGEYNLSSLKGLSSGGAPLAADVIRTVYERLGLLIKMGYGASEACGICGQVAETWEELEPQLGLTGVPMPGVIIRIVDVDGSGRTLCHGEEGEIWIKSPSLMSGYLNDPQTTSETLTHDGWYRSGDIGKLEKTGNLQITDRMKDMIKSSGFQCSPVEIEGVLAGHPQVADVGVGAIYVPEDATEHPRAYVVPMDKMALARSLEDNKPSIELITLAEELKKRVENKLIKYKWLKGGILFVDQVPKNPSGKILRRLFKECKGVEVQLYERAQKHVERQAKL</sequence>
<feature type="domain" description="AMP-dependent synthetase/ligase" evidence="1">
    <location>
        <begin position="56"/>
        <end position="460"/>
    </location>
</feature>
<dbReference type="Gene3D" id="3.40.50.12780">
    <property type="entry name" value="N-terminal domain of ligase-like"/>
    <property type="match status" value="1"/>
</dbReference>
<dbReference type="InterPro" id="IPR045851">
    <property type="entry name" value="AMP-bd_C_sf"/>
</dbReference>
<feature type="domain" description="AMP-binding enzyme C-terminal" evidence="2">
    <location>
        <begin position="511"/>
        <end position="603"/>
    </location>
</feature>
<dbReference type="Pfam" id="PF00501">
    <property type="entry name" value="AMP-binding"/>
    <property type="match status" value="1"/>
</dbReference>
<accession>A0A5C3N6S7</accession>
<dbReference type="EMBL" id="ML213508">
    <property type="protein sequence ID" value="TFK52983.1"/>
    <property type="molecule type" value="Genomic_DNA"/>
</dbReference>
<dbReference type="OrthoDB" id="6509636at2759"/>
<evidence type="ECO:0000313" key="4">
    <source>
        <dbReference type="Proteomes" id="UP000305948"/>
    </source>
</evidence>
<proteinExistence type="predicted"/>
<name>A0A5C3N6S7_9AGAM</name>
<dbReference type="Gene3D" id="3.30.300.30">
    <property type="match status" value="1"/>
</dbReference>
<gene>
    <name evidence="3" type="ORF">OE88DRAFT_1733955</name>
</gene>
<organism evidence="3 4">
    <name type="scientific">Heliocybe sulcata</name>
    <dbReference type="NCBI Taxonomy" id="5364"/>
    <lineage>
        <taxon>Eukaryota</taxon>
        <taxon>Fungi</taxon>
        <taxon>Dikarya</taxon>
        <taxon>Basidiomycota</taxon>
        <taxon>Agaricomycotina</taxon>
        <taxon>Agaricomycetes</taxon>
        <taxon>Gloeophyllales</taxon>
        <taxon>Gloeophyllaceae</taxon>
        <taxon>Heliocybe</taxon>
    </lineage>
</organism>
<dbReference type="InterPro" id="IPR020845">
    <property type="entry name" value="AMP-binding_CS"/>
</dbReference>
<evidence type="ECO:0000259" key="2">
    <source>
        <dbReference type="Pfam" id="PF13193"/>
    </source>
</evidence>
<dbReference type="GO" id="GO:0019748">
    <property type="term" value="P:secondary metabolic process"/>
    <property type="evidence" value="ECO:0007669"/>
    <property type="project" value="TreeGrafter"/>
</dbReference>
<dbReference type="GO" id="GO:0016405">
    <property type="term" value="F:CoA-ligase activity"/>
    <property type="evidence" value="ECO:0007669"/>
    <property type="project" value="TreeGrafter"/>
</dbReference>
<dbReference type="PROSITE" id="PS00455">
    <property type="entry name" value="AMP_BINDING"/>
    <property type="match status" value="1"/>
</dbReference>
<dbReference type="PANTHER" id="PTHR24096:SF295">
    <property type="entry name" value="ACETYL-COA SYNTHETASE-LIKE PROTEIN"/>
    <property type="match status" value="1"/>
</dbReference>
<dbReference type="AlphaFoldDB" id="A0A5C3N6S7"/>
<dbReference type="Pfam" id="PF13193">
    <property type="entry name" value="AMP-binding_C"/>
    <property type="match status" value="1"/>
</dbReference>
<dbReference type="SUPFAM" id="SSF56801">
    <property type="entry name" value="Acetyl-CoA synthetase-like"/>
    <property type="match status" value="1"/>
</dbReference>
<dbReference type="STRING" id="5364.A0A5C3N6S7"/>
<evidence type="ECO:0000259" key="1">
    <source>
        <dbReference type="Pfam" id="PF00501"/>
    </source>
</evidence>
<dbReference type="Proteomes" id="UP000305948">
    <property type="component" value="Unassembled WGS sequence"/>
</dbReference>
<dbReference type="InterPro" id="IPR025110">
    <property type="entry name" value="AMP-bd_C"/>
</dbReference>
<dbReference type="InterPro" id="IPR042099">
    <property type="entry name" value="ANL_N_sf"/>
</dbReference>
<dbReference type="PANTHER" id="PTHR24096">
    <property type="entry name" value="LONG-CHAIN-FATTY-ACID--COA LIGASE"/>
    <property type="match status" value="1"/>
</dbReference>
<protein>
    <submittedName>
        <fullName evidence="3">Acetyl-CoA synthetase-like protein</fullName>
    </submittedName>
</protein>
<keyword evidence="4" id="KW-1185">Reference proteome</keyword>
<dbReference type="InterPro" id="IPR000873">
    <property type="entry name" value="AMP-dep_synth/lig_dom"/>
</dbReference>